<evidence type="ECO:0000256" key="1">
    <source>
        <dbReference type="SAM" id="MobiDB-lite"/>
    </source>
</evidence>
<feature type="compositionally biased region" description="Polar residues" evidence="1">
    <location>
        <begin position="185"/>
        <end position="195"/>
    </location>
</feature>
<reference evidence="2" key="2">
    <citation type="journal article" date="2023" name="Science">
        <title>Genomic signatures of disease resistance in endangered staghorn corals.</title>
        <authorList>
            <person name="Vollmer S.V."/>
            <person name="Selwyn J.D."/>
            <person name="Despard B.A."/>
            <person name="Roesel C.L."/>
        </authorList>
    </citation>
    <scope>NUCLEOTIDE SEQUENCE</scope>
    <source>
        <strain evidence="2">K2</strain>
    </source>
</reference>
<name>A0AAD9R4W8_ACRCE</name>
<feature type="region of interest" description="Disordered" evidence="1">
    <location>
        <begin position="1"/>
        <end position="23"/>
    </location>
</feature>
<evidence type="ECO:0000313" key="3">
    <source>
        <dbReference type="Proteomes" id="UP001249851"/>
    </source>
</evidence>
<feature type="compositionally biased region" description="Basic and acidic residues" evidence="1">
    <location>
        <begin position="774"/>
        <end position="787"/>
    </location>
</feature>
<feature type="compositionally biased region" description="Polar residues" evidence="1">
    <location>
        <begin position="250"/>
        <end position="272"/>
    </location>
</feature>
<feature type="compositionally biased region" description="Polar residues" evidence="1">
    <location>
        <begin position="39"/>
        <end position="59"/>
    </location>
</feature>
<proteinExistence type="predicted"/>
<keyword evidence="3" id="KW-1185">Reference proteome</keyword>
<sequence length="901" mass="100659">MSNDLAPKGRYKPAIIMSRQSMPMTNSKLSEGYLRSFGFANTNPSSKTESSEDNTQQTEVTDDTQLKSETSSQAALLPCSKDDNVTKEQHSILSESQINMLSFNLWEIADKISPNKYDIESGLGEKTLESLVDGNNEMSSQTFGTCNDEQTSRFKTPYSRQRRGSKTFASRQKSFTRKKLRDNHGSQQELNNNDGISVDPSKVLSLANCNSDMFKQDSESDSGYSSSMSASVSLSEDIEALKRLSLENGSSTDIETDDFMSSKNCNDTTEISADNHKERTDRASSLSSVYKNASHVCEDRLNSSPGDRSSNNADHSFKENPVFKSDSQKLNGIDEPSCSSILSHENSPPLEENTDEKSNKIVNSTSNSQKVSSDDMALPRTKTGRKLGSLRRRTTLVSFRPPKQMTVMDGESDIVEMDEAGFMQMLTDLKSFKTQLLKLKRELQEAEVVSPLTLSHSPAAKTVSLGSEFDSLERKTPQRKRMLSRTITMDATTLRQRLGRTPLVFSGDGFGNLKNVTDSTNQRNQTPESNASASEELRNLHEELKSVKDQLFEITKERDSVSIAREELEHELDSKNHTIRMLQKQLESQSDSQDEMAYLKRQVKSLTNQIEQQQQRITELRFRSSSPSPLPVGTTHVQLSKYIQKAEQNISMAQKGLSSFFSSPHASTEHLSEETRGQQCALTGARKCVCNAILYRQDVFICNYPSLLDKSRPSLKRSDSQSSVEKEQEDSDDRGSESDSSKSYCSSDGRNNEDSGSECGKPLRRSTSSLSQDEVDKRERSDSDCAKLSRRSLASPSFIAHDGTDRTNTDSKMGSQFKRIENSRSRKSSAQAPRVRKLSRSKMLSKIEASPLSHSWTPGAIEKIVMSWREKRAPAASQEKTKGEKKPKLSQVSHVEFFETP</sequence>
<feature type="region of interest" description="Disordered" evidence="1">
    <location>
        <begin position="872"/>
        <end position="901"/>
    </location>
</feature>
<dbReference type="Gene3D" id="1.10.287.1490">
    <property type="match status" value="1"/>
</dbReference>
<feature type="compositionally biased region" description="Polar residues" evidence="1">
    <location>
        <begin position="302"/>
        <end position="314"/>
    </location>
</feature>
<gene>
    <name evidence="2" type="ORF">P5673_002158</name>
</gene>
<feature type="region of interest" description="Disordered" evidence="1">
    <location>
        <begin position="514"/>
        <end position="535"/>
    </location>
</feature>
<organism evidence="2 3">
    <name type="scientific">Acropora cervicornis</name>
    <name type="common">Staghorn coral</name>
    <dbReference type="NCBI Taxonomy" id="6130"/>
    <lineage>
        <taxon>Eukaryota</taxon>
        <taxon>Metazoa</taxon>
        <taxon>Cnidaria</taxon>
        <taxon>Anthozoa</taxon>
        <taxon>Hexacorallia</taxon>
        <taxon>Scleractinia</taxon>
        <taxon>Astrocoeniina</taxon>
        <taxon>Acroporidae</taxon>
        <taxon>Acropora</taxon>
    </lineage>
</organism>
<feature type="region of interest" description="Disordered" evidence="1">
    <location>
        <begin position="250"/>
        <end position="385"/>
    </location>
</feature>
<feature type="region of interest" description="Disordered" evidence="1">
    <location>
        <begin position="135"/>
        <end position="197"/>
    </location>
</feature>
<feature type="region of interest" description="Disordered" evidence="1">
    <location>
        <begin position="38"/>
        <end position="83"/>
    </location>
</feature>
<feature type="compositionally biased region" description="Polar residues" evidence="1">
    <location>
        <begin position="337"/>
        <end position="346"/>
    </location>
</feature>
<accession>A0AAD9R4W8</accession>
<reference evidence="2" key="1">
    <citation type="journal article" date="2023" name="G3 (Bethesda)">
        <title>Whole genome assembly and annotation of the endangered Caribbean coral Acropora cervicornis.</title>
        <authorList>
            <person name="Selwyn J.D."/>
            <person name="Vollmer S.V."/>
        </authorList>
    </citation>
    <scope>NUCLEOTIDE SEQUENCE</scope>
    <source>
        <strain evidence="2">K2</strain>
    </source>
</reference>
<feature type="compositionally biased region" description="Basic and acidic residues" evidence="1">
    <location>
        <begin position="273"/>
        <end position="282"/>
    </location>
</feature>
<feature type="region of interest" description="Disordered" evidence="1">
    <location>
        <begin position="711"/>
        <end position="841"/>
    </location>
</feature>
<feature type="compositionally biased region" description="Polar residues" evidence="1">
    <location>
        <begin position="514"/>
        <end position="533"/>
    </location>
</feature>
<feature type="compositionally biased region" description="Basic and acidic residues" evidence="1">
    <location>
        <begin position="872"/>
        <end position="887"/>
    </location>
</feature>
<evidence type="ECO:0000313" key="2">
    <source>
        <dbReference type="EMBL" id="KAK2573117.1"/>
    </source>
</evidence>
<comment type="caution">
    <text evidence="2">The sequence shown here is derived from an EMBL/GenBank/DDBJ whole genome shotgun (WGS) entry which is preliminary data.</text>
</comment>
<dbReference type="AlphaFoldDB" id="A0AAD9R4W8"/>
<protein>
    <submittedName>
        <fullName evidence="2">Uncharacterized protein</fullName>
    </submittedName>
</protein>
<feature type="compositionally biased region" description="Polar residues" evidence="1">
    <location>
        <begin position="136"/>
        <end position="149"/>
    </location>
</feature>
<dbReference type="Proteomes" id="UP001249851">
    <property type="component" value="Unassembled WGS sequence"/>
</dbReference>
<feature type="compositionally biased region" description="Polar residues" evidence="1">
    <location>
        <begin position="360"/>
        <end position="371"/>
    </location>
</feature>
<dbReference type="EMBL" id="JARQWQ010000003">
    <property type="protein sequence ID" value="KAK2573117.1"/>
    <property type="molecule type" value="Genomic_DNA"/>
</dbReference>